<dbReference type="InterPro" id="IPR038694">
    <property type="entry name" value="DUF427_sf"/>
</dbReference>
<proteinExistence type="predicted"/>
<dbReference type="OrthoDB" id="4565346at2"/>
<keyword evidence="3" id="KW-1185">Reference proteome</keyword>
<dbReference type="AlphaFoldDB" id="A0A157Z7K0"/>
<name>A0A157Z7K0_9BURK</name>
<protein>
    <recommendedName>
        <fullName evidence="1">DUF427 domain-containing protein</fullName>
    </recommendedName>
</protein>
<dbReference type="EMBL" id="FCOE02000001">
    <property type="protein sequence ID" value="SAK41299.1"/>
    <property type="molecule type" value="Genomic_DNA"/>
</dbReference>
<reference evidence="2" key="1">
    <citation type="submission" date="2016-01" db="EMBL/GenBank/DDBJ databases">
        <authorList>
            <person name="Peeters C."/>
        </authorList>
    </citation>
    <scope>NUCLEOTIDE SEQUENCE [LARGE SCALE GENOMIC DNA]</scope>
    <source>
        <strain evidence="2">LMG 29323</strain>
    </source>
</reference>
<evidence type="ECO:0000313" key="2">
    <source>
        <dbReference type="EMBL" id="SAK41299.1"/>
    </source>
</evidence>
<organism evidence="2 3">
    <name type="scientific">Caballeronia pedi</name>
    <dbReference type="NCBI Taxonomy" id="1777141"/>
    <lineage>
        <taxon>Bacteria</taxon>
        <taxon>Pseudomonadati</taxon>
        <taxon>Pseudomonadota</taxon>
        <taxon>Betaproteobacteria</taxon>
        <taxon>Burkholderiales</taxon>
        <taxon>Burkholderiaceae</taxon>
        <taxon>Caballeronia</taxon>
    </lineage>
</organism>
<gene>
    <name evidence="2" type="ORF">AWB80_00373</name>
</gene>
<dbReference type="RefSeq" id="WP_061172920.1">
    <property type="nucleotide sequence ID" value="NZ_FCOE02000001.1"/>
</dbReference>
<evidence type="ECO:0000259" key="1">
    <source>
        <dbReference type="Pfam" id="PF04248"/>
    </source>
</evidence>
<dbReference type="PANTHER" id="PTHR34310:SF9">
    <property type="entry name" value="BLR5716 PROTEIN"/>
    <property type="match status" value="1"/>
</dbReference>
<accession>A0A157Z7K0</accession>
<dbReference type="Pfam" id="PF04248">
    <property type="entry name" value="NTP_transf_9"/>
    <property type="match status" value="1"/>
</dbReference>
<dbReference type="InterPro" id="IPR007361">
    <property type="entry name" value="DUF427"/>
</dbReference>
<dbReference type="STRING" id="1777141.AWB80_00373"/>
<dbReference type="Gene3D" id="2.170.150.40">
    <property type="entry name" value="Domain of unknown function (DUF427)"/>
    <property type="match status" value="1"/>
</dbReference>
<evidence type="ECO:0000313" key="3">
    <source>
        <dbReference type="Proteomes" id="UP000054911"/>
    </source>
</evidence>
<dbReference type="PANTHER" id="PTHR34310">
    <property type="entry name" value="DUF427 DOMAIN PROTEIN (AFU_ORTHOLOGUE AFUA_3G02220)"/>
    <property type="match status" value="1"/>
</dbReference>
<dbReference type="Proteomes" id="UP000054911">
    <property type="component" value="Unassembled WGS sequence"/>
</dbReference>
<feature type="domain" description="DUF427" evidence="1">
    <location>
        <begin position="25"/>
        <end position="115"/>
    </location>
</feature>
<sequence length="125" mass="13984">MGTELNEGHEAAHRIEITPNGRRCRVIHQGVTYADTHASVTVVEAGAEKVHYFPRADVNMARLERSIHTTQCPHKGLATHYHLLTEDGPVENAAWSYETPPDAAARIKGYLAFHRSRVDRIDETS</sequence>
<comment type="caution">
    <text evidence="2">The sequence shown here is derived from an EMBL/GenBank/DDBJ whole genome shotgun (WGS) entry which is preliminary data.</text>
</comment>